<accession>A0A6I1MR66</accession>
<keyword evidence="2" id="KW-1185">Reference proteome</keyword>
<proteinExistence type="predicted"/>
<reference evidence="1 2" key="1">
    <citation type="submission" date="2019-10" db="EMBL/GenBank/DDBJ databases">
        <title>The Genome Sequence of Clostridium tarantellae Isolated from Fish Brain.</title>
        <authorList>
            <person name="Bano L."/>
            <person name="Kiel M."/>
            <person name="Sales G."/>
            <person name="Doxey A.C."/>
            <person name="Mansfield M.J."/>
            <person name="Schiavone M."/>
            <person name="Rossetto O."/>
            <person name="Pirazzini M."/>
            <person name="Dobrindt U."/>
            <person name="Montecucco C."/>
        </authorList>
    </citation>
    <scope>NUCLEOTIDE SEQUENCE [LARGE SCALE GENOMIC DNA]</scope>
    <source>
        <strain evidence="1 2">DSM 3997</strain>
    </source>
</reference>
<evidence type="ECO:0000313" key="1">
    <source>
        <dbReference type="EMBL" id="MPQ44667.1"/>
    </source>
</evidence>
<dbReference type="AlphaFoldDB" id="A0A6I1MR66"/>
<sequence>MGFEFYSSGNSNDSVVLQMEELNDSYVIYGQLNNVKQNDISINYDSENSVLTVSAVVSTAINTGGLGVTIQQSNTVTKNFKVENIKATEINGDFDGLNLKITLPKLISSAGSIDGDDLVIDVDYYEME</sequence>
<dbReference type="EMBL" id="WHJC01000274">
    <property type="protein sequence ID" value="MPQ44667.1"/>
    <property type="molecule type" value="Genomic_DNA"/>
</dbReference>
<comment type="caution">
    <text evidence="1">The sequence shown here is derived from an EMBL/GenBank/DDBJ whole genome shotgun (WGS) entry which is preliminary data.</text>
</comment>
<dbReference type="Gene3D" id="2.60.40.790">
    <property type="match status" value="1"/>
</dbReference>
<dbReference type="OrthoDB" id="1909666at2"/>
<dbReference type="InterPro" id="IPR008978">
    <property type="entry name" value="HSP20-like_chaperone"/>
</dbReference>
<dbReference type="RefSeq" id="WP_152891322.1">
    <property type="nucleotide sequence ID" value="NZ_WHJC01000274.1"/>
</dbReference>
<protein>
    <submittedName>
        <fullName evidence="1">Uncharacterized protein</fullName>
    </submittedName>
</protein>
<evidence type="ECO:0000313" key="2">
    <source>
        <dbReference type="Proteomes" id="UP000430345"/>
    </source>
</evidence>
<dbReference type="Proteomes" id="UP000430345">
    <property type="component" value="Unassembled WGS sequence"/>
</dbReference>
<name>A0A6I1MR66_9CLOT</name>
<gene>
    <name evidence="1" type="ORF">GBZ86_13070</name>
</gene>
<organism evidence="1 2">
    <name type="scientific">Clostridium tarantellae</name>
    <dbReference type="NCBI Taxonomy" id="39493"/>
    <lineage>
        <taxon>Bacteria</taxon>
        <taxon>Bacillati</taxon>
        <taxon>Bacillota</taxon>
        <taxon>Clostridia</taxon>
        <taxon>Eubacteriales</taxon>
        <taxon>Clostridiaceae</taxon>
        <taxon>Clostridium</taxon>
    </lineage>
</organism>
<dbReference type="SUPFAM" id="SSF49764">
    <property type="entry name" value="HSP20-like chaperones"/>
    <property type="match status" value="1"/>
</dbReference>